<name>A0ABX7N934_9BACT</name>
<evidence type="ECO:0000313" key="2">
    <source>
        <dbReference type="EMBL" id="QSQ15267.1"/>
    </source>
</evidence>
<dbReference type="EMBL" id="CP071091">
    <property type="protein sequence ID" value="QSQ15267.1"/>
    <property type="molecule type" value="Genomic_DNA"/>
</dbReference>
<accession>A0ABX7N934</accession>
<keyword evidence="3" id="KW-1185">Reference proteome</keyword>
<gene>
    <name evidence="2" type="ORF">JY572_04045</name>
</gene>
<reference evidence="2 3" key="1">
    <citation type="submission" date="2021-02" db="EMBL/GenBank/DDBJ databases">
        <title>De Novo genome assembly of isolated myxobacteria.</title>
        <authorList>
            <person name="Stevens D.C."/>
        </authorList>
    </citation>
    <scope>NUCLEOTIDE SEQUENCE [LARGE SCALE GENOMIC DNA]</scope>
    <source>
        <strain evidence="2 3">SCHIC003</strain>
    </source>
</reference>
<protein>
    <submittedName>
        <fullName evidence="2">MBL fold metallo-hydrolase</fullName>
    </submittedName>
</protein>
<organism evidence="2 3">
    <name type="scientific">Myxococcus landrumensis</name>
    <dbReference type="NCBI Taxonomy" id="2813577"/>
    <lineage>
        <taxon>Bacteria</taxon>
        <taxon>Pseudomonadati</taxon>
        <taxon>Myxococcota</taxon>
        <taxon>Myxococcia</taxon>
        <taxon>Myxococcales</taxon>
        <taxon>Cystobacterineae</taxon>
        <taxon>Myxococcaceae</taxon>
        <taxon>Myxococcus</taxon>
    </lineage>
</organism>
<evidence type="ECO:0000313" key="3">
    <source>
        <dbReference type="Proteomes" id="UP000663090"/>
    </source>
</evidence>
<dbReference type="InterPro" id="IPR036866">
    <property type="entry name" value="RibonucZ/Hydroxyglut_hydro"/>
</dbReference>
<dbReference type="InterPro" id="IPR001279">
    <property type="entry name" value="Metallo-B-lactamas"/>
</dbReference>
<dbReference type="Pfam" id="PF12706">
    <property type="entry name" value="Lactamase_B_2"/>
    <property type="match status" value="1"/>
</dbReference>
<evidence type="ECO:0000259" key="1">
    <source>
        <dbReference type="Pfam" id="PF12706"/>
    </source>
</evidence>
<sequence>MAFTEVQAGPYTVRGISVGGVYTSLQVPELDVVLDVGIPIRSFAGTERIFLSHAHPDHASALGSLLGIRRLLGKGAPQLFLPAEIEPTVREALEVLSRLHHTAMEVKTVPMLPGDVQPLGQGLHVRAFRTHHPVPSLGYQFLRRVTKLRPEHLGIPPQEIAQRRKAGEDLFTEVEHLELAYATDTLARVLETEPTLFDSRVLVIECTFVDPKRSVQDARDRAHLHLDELLAHADRFRNEALVLMHFSQALGPQEVQSMIRERLPASLLERVRIFAPDSGRWFG</sequence>
<dbReference type="PANTHER" id="PTHR46504:SF2">
    <property type="entry name" value="TRNASE Z TRZ1"/>
    <property type="match status" value="1"/>
</dbReference>
<dbReference type="RefSeq" id="WP_206716983.1">
    <property type="nucleotide sequence ID" value="NZ_CP071091.1"/>
</dbReference>
<dbReference type="SUPFAM" id="SSF56281">
    <property type="entry name" value="Metallo-hydrolase/oxidoreductase"/>
    <property type="match status" value="1"/>
</dbReference>
<dbReference type="Proteomes" id="UP000663090">
    <property type="component" value="Chromosome"/>
</dbReference>
<proteinExistence type="predicted"/>
<dbReference type="Gene3D" id="3.60.15.10">
    <property type="entry name" value="Ribonuclease Z/Hydroxyacylglutathione hydrolase-like"/>
    <property type="match status" value="1"/>
</dbReference>
<dbReference type="PANTHER" id="PTHR46504">
    <property type="entry name" value="TRNASE Z TRZ1"/>
    <property type="match status" value="1"/>
</dbReference>
<feature type="domain" description="Metallo-beta-lactamase" evidence="1">
    <location>
        <begin position="42"/>
        <end position="246"/>
    </location>
</feature>